<name>A0ABR1DKR0_NECAM</name>
<evidence type="ECO:0000313" key="1">
    <source>
        <dbReference type="EMBL" id="KAK6751057.1"/>
    </source>
</evidence>
<organism evidence="1 2">
    <name type="scientific">Necator americanus</name>
    <name type="common">Human hookworm</name>
    <dbReference type="NCBI Taxonomy" id="51031"/>
    <lineage>
        <taxon>Eukaryota</taxon>
        <taxon>Metazoa</taxon>
        <taxon>Ecdysozoa</taxon>
        <taxon>Nematoda</taxon>
        <taxon>Chromadorea</taxon>
        <taxon>Rhabditida</taxon>
        <taxon>Rhabditina</taxon>
        <taxon>Rhabditomorpha</taxon>
        <taxon>Strongyloidea</taxon>
        <taxon>Ancylostomatidae</taxon>
        <taxon>Bunostominae</taxon>
        <taxon>Necator</taxon>
    </lineage>
</organism>
<comment type="caution">
    <text evidence="1">The sequence shown here is derived from an EMBL/GenBank/DDBJ whole genome shotgun (WGS) entry which is preliminary data.</text>
</comment>
<proteinExistence type="predicted"/>
<sequence>MAQIALEITAVLNQGNAYNVRNEHYHVASRNFMPAKPVSKRSEAYGKHLPTLDNDPWKVLYCAFADTSLAVTVLMFGAVV</sequence>
<reference evidence="1 2" key="1">
    <citation type="submission" date="2023-08" db="EMBL/GenBank/DDBJ databases">
        <title>A Necator americanus chromosomal reference genome.</title>
        <authorList>
            <person name="Ilik V."/>
            <person name="Petrzelkova K.J."/>
            <person name="Pardy F."/>
            <person name="Fuh T."/>
            <person name="Niatou-Singa F.S."/>
            <person name="Gouil Q."/>
            <person name="Baker L."/>
            <person name="Ritchie M.E."/>
            <person name="Jex A.R."/>
            <person name="Gazzola D."/>
            <person name="Li H."/>
            <person name="Toshio Fujiwara R."/>
            <person name="Zhan B."/>
            <person name="Aroian R.V."/>
            <person name="Pafco B."/>
            <person name="Schwarz E.M."/>
        </authorList>
    </citation>
    <scope>NUCLEOTIDE SEQUENCE [LARGE SCALE GENOMIC DNA]</scope>
    <source>
        <strain evidence="1 2">Aroian</strain>
        <tissue evidence="1">Whole animal</tissue>
    </source>
</reference>
<dbReference type="Proteomes" id="UP001303046">
    <property type="component" value="Unassembled WGS sequence"/>
</dbReference>
<dbReference type="EMBL" id="JAVFWL010000004">
    <property type="protein sequence ID" value="KAK6751057.1"/>
    <property type="molecule type" value="Genomic_DNA"/>
</dbReference>
<accession>A0ABR1DKR0</accession>
<keyword evidence="2" id="KW-1185">Reference proteome</keyword>
<gene>
    <name evidence="1" type="primary">Necator_chrIV.g16103</name>
    <name evidence="1" type="ORF">RB195_002807</name>
</gene>
<evidence type="ECO:0000313" key="2">
    <source>
        <dbReference type="Proteomes" id="UP001303046"/>
    </source>
</evidence>
<protein>
    <submittedName>
        <fullName evidence="1">Uncharacterized protein</fullName>
    </submittedName>
</protein>